<dbReference type="Gene3D" id="2.30.29.30">
    <property type="entry name" value="Pleckstrin-homology domain (PH domain)/Phosphotyrosine-binding domain (PTB)"/>
    <property type="match status" value="1"/>
</dbReference>
<dbReference type="PROSITE" id="PS50010">
    <property type="entry name" value="DH_2"/>
    <property type="match status" value="1"/>
</dbReference>
<dbReference type="Pfam" id="PF00780">
    <property type="entry name" value="CNH"/>
    <property type="match status" value="1"/>
</dbReference>
<organism evidence="6 7">
    <name type="scientific">Mucor circinelloides f. circinelloides (strain 1006PhL)</name>
    <name type="common">Mucormycosis agent</name>
    <name type="synonym">Calyptromyces circinelloides</name>
    <dbReference type="NCBI Taxonomy" id="1220926"/>
    <lineage>
        <taxon>Eukaryota</taxon>
        <taxon>Fungi</taxon>
        <taxon>Fungi incertae sedis</taxon>
        <taxon>Mucoromycota</taxon>
        <taxon>Mucoromycotina</taxon>
        <taxon>Mucoromycetes</taxon>
        <taxon>Mucorales</taxon>
        <taxon>Mucorineae</taxon>
        <taxon>Mucoraceae</taxon>
        <taxon>Mucor</taxon>
    </lineage>
</organism>
<dbReference type="GO" id="GO:0005085">
    <property type="term" value="F:guanyl-nucleotide exchange factor activity"/>
    <property type="evidence" value="ECO:0007669"/>
    <property type="project" value="UniProtKB-KW"/>
</dbReference>
<dbReference type="EMBL" id="KE123906">
    <property type="protein sequence ID" value="EPB91715.1"/>
    <property type="molecule type" value="Genomic_DNA"/>
</dbReference>
<dbReference type="InParanoid" id="S2KH21"/>
<dbReference type="SMART" id="SM00036">
    <property type="entry name" value="CNH"/>
    <property type="match status" value="1"/>
</dbReference>
<reference evidence="7" key="1">
    <citation type="submission" date="2013-05" db="EMBL/GenBank/DDBJ databases">
        <title>The Genome sequence of Mucor circinelloides f. circinelloides 1006PhL.</title>
        <authorList>
            <consortium name="The Broad Institute Genomics Platform"/>
            <person name="Cuomo C."/>
            <person name="Earl A."/>
            <person name="Findley K."/>
            <person name="Lee S.C."/>
            <person name="Walker B."/>
            <person name="Young S."/>
            <person name="Zeng Q."/>
            <person name="Gargeya S."/>
            <person name="Fitzgerald M."/>
            <person name="Haas B."/>
            <person name="Abouelleil A."/>
            <person name="Allen A.W."/>
            <person name="Alvarado L."/>
            <person name="Arachchi H.M."/>
            <person name="Berlin A.M."/>
            <person name="Chapman S.B."/>
            <person name="Gainer-Dewar J."/>
            <person name="Goldberg J."/>
            <person name="Griggs A."/>
            <person name="Gujja S."/>
            <person name="Hansen M."/>
            <person name="Howarth C."/>
            <person name="Imamovic A."/>
            <person name="Ireland A."/>
            <person name="Larimer J."/>
            <person name="McCowan C."/>
            <person name="Murphy C."/>
            <person name="Pearson M."/>
            <person name="Poon T.W."/>
            <person name="Priest M."/>
            <person name="Roberts A."/>
            <person name="Saif S."/>
            <person name="Shea T."/>
            <person name="Sisk P."/>
            <person name="Sykes S."/>
            <person name="Wortman J."/>
            <person name="Nusbaum C."/>
            <person name="Birren B."/>
        </authorList>
    </citation>
    <scope>NUCLEOTIDE SEQUENCE [LARGE SCALE GENOMIC DNA]</scope>
    <source>
        <strain evidence="7">1006PhL</strain>
    </source>
</reference>
<dbReference type="STRING" id="1220926.S2KH21"/>
<keyword evidence="1" id="KW-0597">Phosphoprotein</keyword>
<accession>S2KH21</accession>
<evidence type="ECO:0000256" key="2">
    <source>
        <dbReference type="ARBA" id="ARBA00022658"/>
    </source>
</evidence>
<dbReference type="InterPro" id="IPR035899">
    <property type="entry name" value="DBL_dom_sf"/>
</dbReference>
<dbReference type="Pfam" id="PF00621">
    <property type="entry name" value="RhoGEF"/>
    <property type="match status" value="1"/>
</dbReference>
<dbReference type="VEuPathDB" id="FungiDB:HMPREF1544_01426"/>
<keyword evidence="7" id="KW-1185">Reference proteome</keyword>
<evidence type="ECO:0000256" key="1">
    <source>
        <dbReference type="ARBA" id="ARBA00022553"/>
    </source>
</evidence>
<dbReference type="InterPro" id="IPR041675">
    <property type="entry name" value="PH_5"/>
</dbReference>
<feature type="region of interest" description="Disordered" evidence="3">
    <location>
        <begin position="516"/>
        <end position="541"/>
    </location>
</feature>
<dbReference type="InterPro" id="IPR000591">
    <property type="entry name" value="DEP_dom"/>
</dbReference>
<dbReference type="PROSITE" id="PS50219">
    <property type="entry name" value="CNH"/>
    <property type="match status" value="1"/>
</dbReference>
<feature type="region of interest" description="Disordered" evidence="3">
    <location>
        <begin position="83"/>
        <end position="109"/>
    </location>
</feature>
<dbReference type="InterPro" id="IPR000219">
    <property type="entry name" value="DH_dom"/>
</dbReference>
<dbReference type="SMART" id="SM00049">
    <property type="entry name" value="DEP"/>
    <property type="match status" value="1"/>
</dbReference>
<dbReference type="InterPro" id="IPR001180">
    <property type="entry name" value="CNH_dom"/>
</dbReference>
<dbReference type="CDD" id="cd00160">
    <property type="entry name" value="RhoGEF"/>
    <property type="match status" value="1"/>
</dbReference>
<dbReference type="FunCoup" id="S2KH21">
    <property type="interactions" value="72"/>
</dbReference>
<name>S2KH21_MUCC1</name>
<dbReference type="InterPro" id="IPR036390">
    <property type="entry name" value="WH_DNA-bd_sf"/>
</dbReference>
<dbReference type="Gene3D" id="1.20.900.10">
    <property type="entry name" value="Dbl homology (DH) domain"/>
    <property type="match status" value="1"/>
</dbReference>
<dbReference type="InterPro" id="IPR011993">
    <property type="entry name" value="PH-like_dom_sf"/>
</dbReference>
<proteinExistence type="predicted"/>
<dbReference type="OMA" id="FAHVNDI"/>
<feature type="domain" description="DH" evidence="4">
    <location>
        <begin position="571"/>
        <end position="760"/>
    </location>
</feature>
<dbReference type="Proteomes" id="UP000014254">
    <property type="component" value="Unassembled WGS sequence"/>
</dbReference>
<sequence length="1305" mass="147653">MDQTLRTSPSSTNIYSRYRLPSTASTDTTASSSQDVTIDHKRSYTIDNLNTLAYFSSTDNISTELTPSAAIRDRYYQSSRYLQDNHHADELEDEDRFLEEEEEDTGTEDTVYEEAVGDVFDYRPGDSNFYSKPNDTPSIYSINDSVISLRTEYNGEDSRSINSIRTVDDRMQGRTTSLLGANLNSLAKTAKKVSRSSSIFRSSNNNNNNNANDKNTKKKLEPFVPVRDQYFKDNSSIRSVGGTSLLSKLSKSTAPMRAKLSAISHLASRHHARIEHTPSIALPGRKRVAESVYNIPFSSPSTSVERPSLNMTKKKTTFEKAQSFTFNLPRTLSASSSTNSNASSNHKLIVGSTLVDEPGSIAPIKTHERMPAIYPALLSKVAEAFQERIVLSTKSKDSIKYKDVFDGKEAVDKLAFIIKSNDRNLALLIGRSLDSQKFFHDVNYEHRLRDSSLELYQFRRDQLNMRPKSGIVHPQDAINSKSAVQDTLPNGVFTLLTDCYSPTCTREKLCYSSRCPRRQEQAKRNNASSPSKRGHSREGSSSYLINQQEDRLWINTVPKTLLDTLSKDEKKRQENIYELVYTEKDFVNDLTYLKEQWIQPLLDANNPHQVAGDRAAFVQEIFWNITEVLQVNSTLSKALLTRQAKAKVVDQVGDIMLAHVAKFEPFVRYGSHQIISKYAFETEKSTNPSFTDFVTKTERLPQSRKLELNGYLTKPTTRLGRYNLLLREILKHTPKDHPDQETIPRVMTIIAKFLADVNRETGRTENSFNLQLLNERIVNKNISNFDLDLTASNRQIIMKGTWKKGSGSTESSEVLVYLLDHCLLIMKTKQNEEKYKLVRKPIPLALLSITFPDLTKRASTIIPLGRPSNASAADINITTNNTLYDDIDSTNNNIDYTNNTHNNIPKNGFPISFVHLGKQSSGGPITLYATTLSIRKQWADKIEGQRKALVEKHKVFNIKSINESFFSSFNKVNCTAVFDNGKSLVLGGDQGVYLKKEGSGDELIRILAMDKVSQIDILEQSNLILVLADKILYTYSFDTLLSTESGMKRGRKISSHVSFFKVVDGIEKTLVCFVRYNAMTSTIRALEPYETTKEANKKKNKNLGRLIRGNNEALKAYKDLYIPGEASSIQFFKNIICVGSARGFQMVNLSSAEVQSVLDPNDESNNSILALHENMKPISMFRHKDGNILLCYSELAFYIDKKGKRVRKDWSISWEGNPTAFAFRFPYVVAFNTNFIEVRHMDTGDLLQVIPGNNIRCLRPDSTDRIHGVMDDRLAGSEVIFELHLVDPHRRKISMIKNNRNRSLF</sequence>
<dbReference type="Pfam" id="PF00610">
    <property type="entry name" value="DEP"/>
    <property type="match status" value="1"/>
</dbReference>
<dbReference type="PANTHER" id="PTHR46572:SF2">
    <property type="entry name" value="RHO1 GDP-GTP EXCHANGE PROTEIN 1-RELATED"/>
    <property type="match status" value="1"/>
</dbReference>
<dbReference type="CDD" id="cd04435">
    <property type="entry name" value="DEP_fRom2"/>
    <property type="match status" value="1"/>
</dbReference>
<feature type="compositionally biased region" description="Acidic residues" evidence="3">
    <location>
        <begin position="90"/>
        <end position="109"/>
    </location>
</feature>
<evidence type="ECO:0000313" key="6">
    <source>
        <dbReference type="EMBL" id="EPB91715.1"/>
    </source>
</evidence>
<keyword evidence="2" id="KW-0344">Guanine-nucleotide releasing factor</keyword>
<dbReference type="InterPro" id="IPR001849">
    <property type="entry name" value="PH_domain"/>
</dbReference>
<dbReference type="InterPro" id="IPR052233">
    <property type="entry name" value="Rho-type_GEFs"/>
</dbReference>
<dbReference type="SUPFAM" id="SSF46785">
    <property type="entry name" value="Winged helix' DNA-binding domain"/>
    <property type="match status" value="1"/>
</dbReference>
<evidence type="ECO:0000259" key="5">
    <source>
        <dbReference type="PROSITE" id="PS50219"/>
    </source>
</evidence>
<dbReference type="SUPFAM" id="SSF48065">
    <property type="entry name" value="DBL homology domain (DH-domain)"/>
    <property type="match status" value="1"/>
</dbReference>
<feature type="compositionally biased region" description="Low complexity" evidence="3">
    <location>
        <begin position="196"/>
        <end position="213"/>
    </location>
</feature>
<dbReference type="InterPro" id="IPR036388">
    <property type="entry name" value="WH-like_DNA-bd_sf"/>
</dbReference>
<evidence type="ECO:0000259" key="4">
    <source>
        <dbReference type="PROSITE" id="PS50010"/>
    </source>
</evidence>
<gene>
    <name evidence="6" type="ORF">HMPREF1544_01426</name>
</gene>
<dbReference type="Gene3D" id="1.10.10.10">
    <property type="entry name" value="Winged helix-like DNA-binding domain superfamily/Winged helix DNA-binding domain"/>
    <property type="match status" value="1"/>
</dbReference>
<feature type="domain" description="CNH" evidence="5">
    <location>
        <begin position="969"/>
        <end position="1265"/>
    </location>
</feature>
<dbReference type="SUPFAM" id="SSF50729">
    <property type="entry name" value="PH domain-like"/>
    <property type="match status" value="1"/>
</dbReference>
<dbReference type="Pfam" id="PF15405">
    <property type="entry name" value="PH_5"/>
    <property type="match status" value="1"/>
</dbReference>
<dbReference type="GO" id="GO:0035556">
    <property type="term" value="P:intracellular signal transduction"/>
    <property type="evidence" value="ECO:0007669"/>
    <property type="project" value="InterPro"/>
</dbReference>
<dbReference type="PANTHER" id="PTHR46572">
    <property type="entry name" value="RHO1 GDP-GTP EXCHANGE PROTEIN 1-RELATED"/>
    <property type="match status" value="1"/>
</dbReference>
<evidence type="ECO:0000256" key="3">
    <source>
        <dbReference type="SAM" id="MobiDB-lite"/>
    </source>
</evidence>
<protein>
    <submittedName>
        <fullName evidence="6">Uncharacterized protein</fullName>
    </submittedName>
</protein>
<evidence type="ECO:0000313" key="7">
    <source>
        <dbReference type="Proteomes" id="UP000014254"/>
    </source>
</evidence>
<dbReference type="eggNOG" id="KOG4305">
    <property type="taxonomic scope" value="Eukaryota"/>
</dbReference>
<dbReference type="SMART" id="SM00233">
    <property type="entry name" value="PH"/>
    <property type="match status" value="1"/>
</dbReference>
<dbReference type="OrthoDB" id="2272012at2759"/>
<feature type="region of interest" description="Disordered" evidence="3">
    <location>
        <begin position="196"/>
        <end position="220"/>
    </location>
</feature>
<dbReference type="SMART" id="SM00325">
    <property type="entry name" value="RhoGEF"/>
    <property type="match status" value="1"/>
</dbReference>